<evidence type="ECO:0000313" key="2">
    <source>
        <dbReference type="EnsemblMetazoa" id="GPPI019015-PA"/>
    </source>
</evidence>
<proteinExistence type="predicted"/>
<reference evidence="3" key="1">
    <citation type="submission" date="2015-01" db="EMBL/GenBank/DDBJ databases">
        <authorList>
            <person name="Aksoy S."/>
            <person name="Warren W."/>
            <person name="Wilson R.K."/>
        </authorList>
    </citation>
    <scope>NUCLEOTIDE SEQUENCE [LARGE SCALE GENOMIC DNA]</scope>
    <source>
        <strain evidence="3">IAEA</strain>
    </source>
</reference>
<dbReference type="VEuPathDB" id="VectorBase:GPPI019015"/>
<dbReference type="AlphaFoldDB" id="A0A1B0B4W0"/>
<dbReference type="Proteomes" id="UP000092460">
    <property type="component" value="Unassembled WGS sequence"/>
</dbReference>
<accession>A0A1B0B4W0</accession>
<evidence type="ECO:0000313" key="3">
    <source>
        <dbReference type="Proteomes" id="UP000092460"/>
    </source>
</evidence>
<sequence>MVIVHNNPRFGAPEIRTSSEMPIQGGSNGTPESKTVQQKCESQLTQDCKCPQQNFNRNSHPAVDVDMQNQAINCNTNEETAAGQNDQFIGYFSHEKPTTIINTDASVQTARLSRSFHFLDEVDANLIAFIKSLHRIVHAFK</sequence>
<dbReference type="EMBL" id="JXJN01008558">
    <property type="status" value="NOT_ANNOTATED_CDS"/>
    <property type="molecule type" value="Genomic_DNA"/>
</dbReference>
<reference evidence="2" key="2">
    <citation type="submission" date="2020-05" db="UniProtKB">
        <authorList>
            <consortium name="EnsemblMetazoa"/>
        </authorList>
    </citation>
    <scope>IDENTIFICATION</scope>
    <source>
        <strain evidence="2">IAEA</strain>
    </source>
</reference>
<protein>
    <submittedName>
        <fullName evidence="2">Uncharacterized protein</fullName>
    </submittedName>
</protein>
<dbReference type="EnsemblMetazoa" id="GPPI019015-RA">
    <property type="protein sequence ID" value="GPPI019015-PA"/>
    <property type="gene ID" value="GPPI019015"/>
</dbReference>
<evidence type="ECO:0000256" key="1">
    <source>
        <dbReference type="SAM" id="MobiDB-lite"/>
    </source>
</evidence>
<dbReference type="EMBL" id="JXJN01008559">
    <property type="status" value="NOT_ANNOTATED_CDS"/>
    <property type="molecule type" value="Genomic_DNA"/>
</dbReference>
<name>A0A1B0B4W0_9MUSC</name>
<feature type="region of interest" description="Disordered" evidence="1">
    <location>
        <begin position="11"/>
        <end position="37"/>
    </location>
</feature>
<organism evidence="2 3">
    <name type="scientific">Glossina palpalis gambiensis</name>
    <dbReference type="NCBI Taxonomy" id="67801"/>
    <lineage>
        <taxon>Eukaryota</taxon>
        <taxon>Metazoa</taxon>
        <taxon>Ecdysozoa</taxon>
        <taxon>Arthropoda</taxon>
        <taxon>Hexapoda</taxon>
        <taxon>Insecta</taxon>
        <taxon>Pterygota</taxon>
        <taxon>Neoptera</taxon>
        <taxon>Endopterygota</taxon>
        <taxon>Diptera</taxon>
        <taxon>Brachycera</taxon>
        <taxon>Muscomorpha</taxon>
        <taxon>Hippoboscoidea</taxon>
        <taxon>Glossinidae</taxon>
        <taxon>Glossina</taxon>
    </lineage>
</organism>
<keyword evidence="3" id="KW-1185">Reference proteome</keyword>